<gene>
    <name evidence="1" type="ORF">GCM10010319_07280</name>
</gene>
<accession>A0ABP3G6U2</accession>
<dbReference type="RefSeq" id="WP_344115949.1">
    <property type="nucleotide sequence ID" value="NZ_BAAABW010000002.1"/>
</dbReference>
<organism evidence="1 2">
    <name type="scientific">Streptomyces blastmyceticus</name>
    <dbReference type="NCBI Taxonomy" id="68180"/>
    <lineage>
        <taxon>Bacteria</taxon>
        <taxon>Bacillati</taxon>
        <taxon>Actinomycetota</taxon>
        <taxon>Actinomycetes</taxon>
        <taxon>Kitasatosporales</taxon>
        <taxon>Streptomycetaceae</taxon>
        <taxon>Streptomyces</taxon>
    </lineage>
</organism>
<keyword evidence="2" id="KW-1185">Reference proteome</keyword>
<dbReference type="NCBIfam" id="NF033179">
    <property type="entry name" value="TnsA_like_Actin"/>
    <property type="match status" value="1"/>
</dbReference>
<comment type="caution">
    <text evidence="1">The sequence shown here is derived from an EMBL/GenBank/DDBJ whole genome shotgun (WGS) entry which is preliminary data.</text>
</comment>
<dbReference type="EMBL" id="BAAABW010000002">
    <property type="protein sequence ID" value="GAA0333858.1"/>
    <property type="molecule type" value="Genomic_DNA"/>
</dbReference>
<dbReference type="Proteomes" id="UP001500063">
    <property type="component" value="Unassembled WGS sequence"/>
</dbReference>
<proteinExistence type="predicted"/>
<sequence length="279" mass="30692">MAEVRGADVPAKPVWSHVSQLNDLALPYALPVRAAAALDVGPGWSRTWTVTWKAGKSDVITPVRDLSVGPAMASVPVRRFAWRAGQRHRPGLECLVSTGRQHGFESLAERWLLLVLDFVGGFDEVLAQPFRLRFSSLEGKGSHIPDFLVLAAGASWLVDVRPGGLIGEEDEVRFAAAAQVAAVAGWRYLVVTGWRGQVLAGIDALSARRRPMLDQLGLERQLLAAVRRHPWQFGQLVDQSRLPAVARTHAVHLLWHRRMAIDLAQPFGDETWVYPVGST</sequence>
<reference evidence="2" key="1">
    <citation type="journal article" date="2019" name="Int. J. Syst. Evol. Microbiol.">
        <title>The Global Catalogue of Microorganisms (GCM) 10K type strain sequencing project: providing services to taxonomists for standard genome sequencing and annotation.</title>
        <authorList>
            <consortium name="The Broad Institute Genomics Platform"/>
            <consortium name="The Broad Institute Genome Sequencing Center for Infectious Disease"/>
            <person name="Wu L."/>
            <person name="Ma J."/>
        </authorList>
    </citation>
    <scope>NUCLEOTIDE SEQUENCE [LARGE SCALE GENOMIC DNA]</scope>
    <source>
        <strain evidence="2">JCM 4565</strain>
    </source>
</reference>
<dbReference type="InterPro" id="IPR048000">
    <property type="entry name" value="TnsA-like"/>
</dbReference>
<evidence type="ECO:0000313" key="1">
    <source>
        <dbReference type="EMBL" id="GAA0333858.1"/>
    </source>
</evidence>
<evidence type="ECO:0008006" key="3">
    <source>
        <dbReference type="Google" id="ProtNLM"/>
    </source>
</evidence>
<evidence type="ECO:0000313" key="2">
    <source>
        <dbReference type="Proteomes" id="UP001500063"/>
    </source>
</evidence>
<protein>
    <recommendedName>
        <fullName evidence="3">TnsA-like heteromeric transposase endonuclease subunit</fullName>
    </recommendedName>
</protein>
<name>A0ABP3G6U2_9ACTN</name>